<proteinExistence type="predicted"/>
<comment type="caution">
    <text evidence="1">The sequence shown here is derived from an EMBL/GenBank/DDBJ whole genome shotgun (WGS) entry which is preliminary data.</text>
</comment>
<name>A0A429Y7N7_9BACI</name>
<dbReference type="AlphaFoldDB" id="A0A429Y7N7"/>
<accession>A0A429Y7N7</accession>
<dbReference type="Proteomes" id="UP000287156">
    <property type="component" value="Unassembled WGS sequence"/>
</dbReference>
<evidence type="ECO:0000313" key="2">
    <source>
        <dbReference type="Proteomes" id="UP000287156"/>
    </source>
</evidence>
<protein>
    <submittedName>
        <fullName evidence="1">Phosphoglycerate mutase</fullName>
    </submittedName>
</protein>
<organism evidence="1 2">
    <name type="scientific">Siminovitchia acidinfaciens</name>
    <dbReference type="NCBI Taxonomy" id="2321395"/>
    <lineage>
        <taxon>Bacteria</taxon>
        <taxon>Bacillati</taxon>
        <taxon>Bacillota</taxon>
        <taxon>Bacilli</taxon>
        <taxon>Bacillales</taxon>
        <taxon>Bacillaceae</taxon>
        <taxon>Siminovitchia</taxon>
    </lineage>
</organism>
<dbReference type="Pfam" id="PF00300">
    <property type="entry name" value="His_Phos_1"/>
    <property type="match status" value="1"/>
</dbReference>
<reference evidence="1" key="1">
    <citation type="submission" date="2018-12" db="EMBL/GenBank/DDBJ databases">
        <authorList>
            <person name="Sun L."/>
            <person name="Chen Z."/>
        </authorList>
    </citation>
    <scope>NUCLEOTIDE SEQUENCE [LARGE SCALE GENOMIC DNA]</scope>
    <source>
        <strain evidence="1">3-2-2</strain>
    </source>
</reference>
<dbReference type="OrthoDB" id="1680942at2"/>
<dbReference type="Gene3D" id="3.40.50.1240">
    <property type="entry name" value="Phosphoglycerate mutase-like"/>
    <property type="match status" value="1"/>
</dbReference>
<gene>
    <name evidence="1" type="ORF">D4T97_002690</name>
</gene>
<sequence>MMPFISDTVSNDEPFFTGQIVSILFKHDFSPFPIHFIYPLYTTLIYNTGRGESMRIGLVRHFRVNHEKPSFYMTSKQFKDWVRHYDESEIFHMDKKVAEIDWDICFSSDLPRAVHTAEKIASCSIVENPLLREIPLAPFIKTKRKLPLAIWNLAGRLAWLFSHPSQPESRKDTIKRANEFIASLAKEEQKNILVVSHGFFLYVLAKELEKHGYAGPRKRRFENGELYIYEKEHSP</sequence>
<dbReference type="SUPFAM" id="SSF53254">
    <property type="entry name" value="Phosphoglycerate mutase-like"/>
    <property type="match status" value="1"/>
</dbReference>
<dbReference type="InterPro" id="IPR013078">
    <property type="entry name" value="His_Pase_superF_clade-1"/>
</dbReference>
<keyword evidence="2" id="KW-1185">Reference proteome</keyword>
<dbReference type="InterPro" id="IPR029033">
    <property type="entry name" value="His_PPase_superfam"/>
</dbReference>
<dbReference type="EMBL" id="QYTV02000001">
    <property type="protein sequence ID" value="RST77412.1"/>
    <property type="molecule type" value="Genomic_DNA"/>
</dbReference>
<evidence type="ECO:0000313" key="1">
    <source>
        <dbReference type="EMBL" id="RST77412.1"/>
    </source>
</evidence>
<dbReference type="CDD" id="cd07067">
    <property type="entry name" value="HP_PGM_like"/>
    <property type="match status" value="1"/>
</dbReference>